<feature type="domain" description="HTH tetR-type" evidence="3">
    <location>
        <begin position="16"/>
        <end position="76"/>
    </location>
</feature>
<protein>
    <submittedName>
        <fullName evidence="4">TetR/AcrR family transcriptional regulator</fullName>
    </submittedName>
</protein>
<dbReference type="EMBL" id="JAIXNE010000007">
    <property type="protein sequence ID" value="MCA6078757.1"/>
    <property type="molecule type" value="Genomic_DNA"/>
</dbReference>
<dbReference type="SUPFAM" id="SSF46689">
    <property type="entry name" value="Homeodomain-like"/>
    <property type="match status" value="1"/>
</dbReference>
<dbReference type="GO" id="GO:0003677">
    <property type="term" value="F:DNA binding"/>
    <property type="evidence" value="ECO:0007669"/>
    <property type="project" value="UniProtKB-UniRule"/>
</dbReference>
<evidence type="ECO:0000256" key="1">
    <source>
        <dbReference type="ARBA" id="ARBA00023125"/>
    </source>
</evidence>
<organism evidence="4 5">
    <name type="scientific">Fulvivirga sedimenti</name>
    <dbReference type="NCBI Taxonomy" id="2879465"/>
    <lineage>
        <taxon>Bacteria</taxon>
        <taxon>Pseudomonadati</taxon>
        <taxon>Bacteroidota</taxon>
        <taxon>Cytophagia</taxon>
        <taxon>Cytophagales</taxon>
        <taxon>Fulvivirgaceae</taxon>
        <taxon>Fulvivirga</taxon>
    </lineage>
</organism>
<dbReference type="Pfam" id="PF00440">
    <property type="entry name" value="TetR_N"/>
    <property type="match status" value="1"/>
</dbReference>
<dbReference type="InterPro" id="IPR001647">
    <property type="entry name" value="HTH_TetR"/>
</dbReference>
<sequence length="225" mass="26301">MKVITKPVGKRERKSAKIKLDIMFSSMELIGNQSFKDLYVDDICERAGVSKVTLFKYFPQKEDILLYYMRIWSLDRAVELYHQPRTGLKGIYFLFDRMAEAFEKYPGLALNVISYWTSARRPPSAFPLKPLERKILYPKEENLEDIQVFTVPQLLEKFLLDAIMNREIHTVSDARELSNLFMSLLYGTLITAHLRQLSPLRMVFRKNIDMTLKGLQTPGTYSSMR</sequence>
<reference evidence="4" key="1">
    <citation type="submission" date="2021-09" db="EMBL/GenBank/DDBJ databases">
        <title>Fulvivirga sp. isolated from coastal sediment.</title>
        <authorList>
            <person name="Yu H."/>
        </authorList>
    </citation>
    <scope>NUCLEOTIDE SEQUENCE</scope>
    <source>
        <strain evidence="4">1062</strain>
    </source>
</reference>
<accession>A0A9X1HY99</accession>
<dbReference type="PRINTS" id="PR00455">
    <property type="entry name" value="HTHTETR"/>
</dbReference>
<keyword evidence="5" id="KW-1185">Reference proteome</keyword>
<evidence type="ECO:0000313" key="4">
    <source>
        <dbReference type="EMBL" id="MCA6078757.1"/>
    </source>
</evidence>
<dbReference type="RefSeq" id="WP_225699618.1">
    <property type="nucleotide sequence ID" value="NZ_JAIXNE010000007.1"/>
</dbReference>
<proteinExistence type="predicted"/>
<dbReference type="Gene3D" id="1.10.357.10">
    <property type="entry name" value="Tetracycline Repressor, domain 2"/>
    <property type="match status" value="1"/>
</dbReference>
<dbReference type="InterPro" id="IPR009057">
    <property type="entry name" value="Homeodomain-like_sf"/>
</dbReference>
<dbReference type="Proteomes" id="UP001139409">
    <property type="component" value="Unassembled WGS sequence"/>
</dbReference>
<dbReference type="PROSITE" id="PS50977">
    <property type="entry name" value="HTH_TETR_2"/>
    <property type="match status" value="1"/>
</dbReference>
<gene>
    <name evidence="4" type="ORF">LDX50_28035</name>
</gene>
<feature type="DNA-binding region" description="H-T-H motif" evidence="2">
    <location>
        <begin position="39"/>
        <end position="58"/>
    </location>
</feature>
<evidence type="ECO:0000256" key="2">
    <source>
        <dbReference type="PROSITE-ProRule" id="PRU00335"/>
    </source>
</evidence>
<name>A0A9X1HY99_9BACT</name>
<keyword evidence="1 2" id="KW-0238">DNA-binding</keyword>
<dbReference type="AlphaFoldDB" id="A0A9X1HY99"/>
<evidence type="ECO:0000313" key="5">
    <source>
        <dbReference type="Proteomes" id="UP001139409"/>
    </source>
</evidence>
<comment type="caution">
    <text evidence="4">The sequence shown here is derived from an EMBL/GenBank/DDBJ whole genome shotgun (WGS) entry which is preliminary data.</text>
</comment>
<evidence type="ECO:0000259" key="3">
    <source>
        <dbReference type="PROSITE" id="PS50977"/>
    </source>
</evidence>